<evidence type="ECO:0000256" key="7">
    <source>
        <dbReference type="ARBA" id="ARBA00022927"/>
    </source>
</evidence>
<feature type="transmembrane region" description="Helical" evidence="11">
    <location>
        <begin position="20"/>
        <end position="41"/>
    </location>
</feature>
<evidence type="ECO:0000256" key="11">
    <source>
        <dbReference type="SAM" id="Phobius"/>
    </source>
</evidence>
<dbReference type="GO" id="GO:0055085">
    <property type="term" value="P:transmembrane transport"/>
    <property type="evidence" value="ECO:0007669"/>
    <property type="project" value="InterPro"/>
</dbReference>
<keyword evidence="3" id="KW-0813">Transport</keyword>
<evidence type="ECO:0000256" key="1">
    <source>
        <dbReference type="ARBA" id="ARBA00004383"/>
    </source>
</evidence>
<feature type="domain" description="TonB C-terminal" evidence="12">
    <location>
        <begin position="133"/>
        <end position="222"/>
    </location>
</feature>
<dbReference type="PROSITE" id="PS52015">
    <property type="entry name" value="TONB_CTD"/>
    <property type="match status" value="1"/>
</dbReference>
<dbReference type="PANTHER" id="PTHR33446">
    <property type="entry name" value="PROTEIN TONB-RELATED"/>
    <property type="match status" value="1"/>
</dbReference>
<dbReference type="KEGG" id="pbap:Pla133_11580"/>
<keyword evidence="4" id="KW-1003">Cell membrane</keyword>
<keyword evidence="8 11" id="KW-1133">Transmembrane helix</keyword>
<dbReference type="GO" id="GO:0031992">
    <property type="term" value="F:energy transducer activity"/>
    <property type="evidence" value="ECO:0007669"/>
    <property type="project" value="TreeGrafter"/>
</dbReference>
<evidence type="ECO:0000256" key="6">
    <source>
        <dbReference type="ARBA" id="ARBA00022692"/>
    </source>
</evidence>
<evidence type="ECO:0000256" key="3">
    <source>
        <dbReference type="ARBA" id="ARBA00022448"/>
    </source>
</evidence>
<dbReference type="NCBIfam" id="TIGR01352">
    <property type="entry name" value="tonB_Cterm"/>
    <property type="match status" value="1"/>
</dbReference>
<accession>A0A518BGI3</accession>
<reference evidence="13 14" key="1">
    <citation type="submission" date="2019-02" db="EMBL/GenBank/DDBJ databases">
        <title>Deep-cultivation of Planctomycetes and their phenomic and genomic characterization uncovers novel biology.</title>
        <authorList>
            <person name="Wiegand S."/>
            <person name="Jogler M."/>
            <person name="Boedeker C."/>
            <person name="Pinto D."/>
            <person name="Vollmers J."/>
            <person name="Rivas-Marin E."/>
            <person name="Kohn T."/>
            <person name="Peeters S.H."/>
            <person name="Heuer A."/>
            <person name="Rast P."/>
            <person name="Oberbeckmann S."/>
            <person name="Bunk B."/>
            <person name="Jeske O."/>
            <person name="Meyerdierks A."/>
            <person name="Storesund J.E."/>
            <person name="Kallscheuer N."/>
            <person name="Luecker S."/>
            <person name="Lage O.M."/>
            <person name="Pohl T."/>
            <person name="Merkel B.J."/>
            <person name="Hornburger P."/>
            <person name="Mueller R.-W."/>
            <person name="Bruemmer F."/>
            <person name="Labrenz M."/>
            <person name="Spormann A.M."/>
            <person name="Op den Camp H."/>
            <person name="Overmann J."/>
            <person name="Amann R."/>
            <person name="Jetten M.S.M."/>
            <person name="Mascher T."/>
            <person name="Medema M.H."/>
            <person name="Devos D.P."/>
            <person name="Kaster A.-K."/>
            <person name="Ovreas L."/>
            <person name="Rohde M."/>
            <person name="Galperin M.Y."/>
            <person name="Jogler C."/>
        </authorList>
    </citation>
    <scope>NUCLEOTIDE SEQUENCE [LARGE SCALE GENOMIC DNA]</scope>
    <source>
        <strain evidence="13 14">Pla133</strain>
    </source>
</reference>
<evidence type="ECO:0000256" key="8">
    <source>
        <dbReference type="ARBA" id="ARBA00022989"/>
    </source>
</evidence>
<comment type="similarity">
    <text evidence="2">Belongs to the TonB family.</text>
</comment>
<evidence type="ECO:0000256" key="4">
    <source>
        <dbReference type="ARBA" id="ARBA00022475"/>
    </source>
</evidence>
<dbReference type="AlphaFoldDB" id="A0A518BGI3"/>
<keyword evidence="9 11" id="KW-0472">Membrane</keyword>
<dbReference type="GO" id="GO:0098797">
    <property type="term" value="C:plasma membrane protein complex"/>
    <property type="evidence" value="ECO:0007669"/>
    <property type="project" value="TreeGrafter"/>
</dbReference>
<dbReference type="Proteomes" id="UP000316921">
    <property type="component" value="Chromosome"/>
</dbReference>
<dbReference type="PANTHER" id="PTHR33446:SF2">
    <property type="entry name" value="PROTEIN TONB"/>
    <property type="match status" value="1"/>
</dbReference>
<evidence type="ECO:0000256" key="2">
    <source>
        <dbReference type="ARBA" id="ARBA00006555"/>
    </source>
</evidence>
<protein>
    <submittedName>
        <fullName evidence="13">Transport protein TonB</fullName>
    </submittedName>
</protein>
<dbReference type="RefSeq" id="WP_145063333.1">
    <property type="nucleotide sequence ID" value="NZ_CP036287.1"/>
</dbReference>
<feature type="region of interest" description="Disordered" evidence="10">
    <location>
        <begin position="54"/>
        <end position="86"/>
    </location>
</feature>
<dbReference type="SUPFAM" id="SSF74653">
    <property type="entry name" value="TolA/TonB C-terminal domain"/>
    <property type="match status" value="1"/>
</dbReference>
<keyword evidence="5" id="KW-0997">Cell inner membrane</keyword>
<dbReference type="Gene3D" id="3.30.1150.10">
    <property type="match status" value="1"/>
</dbReference>
<comment type="subcellular location">
    <subcellularLocation>
        <location evidence="1">Cell inner membrane</location>
        <topology evidence="1">Single-pass membrane protein</topology>
        <orientation evidence="1">Periplasmic side</orientation>
    </subcellularLocation>
</comment>
<evidence type="ECO:0000313" key="13">
    <source>
        <dbReference type="EMBL" id="QDU66092.1"/>
    </source>
</evidence>
<evidence type="ECO:0000256" key="10">
    <source>
        <dbReference type="SAM" id="MobiDB-lite"/>
    </source>
</evidence>
<dbReference type="InterPro" id="IPR037682">
    <property type="entry name" value="TonB_C"/>
</dbReference>
<proteinExistence type="inferred from homology"/>
<dbReference type="InterPro" id="IPR006260">
    <property type="entry name" value="TonB/TolA_C"/>
</dbReference>
<dbReference type="GO" id="GO:0015031">
    <property type="term" value="P:protein transport"/>
    <property type="evidence" value="ECO:0007669"/>
    <property type="project" value="UniProtKB-KW"/>
</dbReference>
<dbReference type="Pfam" id="PF03544">
    <property type="entry name" value="TonB_C"/>
    <property type="match status" value="1"/>
</dbReference>
<evidence type="ECO:0000259" key="12">
    <source>
        <dbReference type="PROSITE" id="PS52015"/>
    </source>
</evidence>
<evidence type="ECO:0000313" key="14">
    <source>
        <dbReference type="Proteomes" id="UP000316921"/>
    </source>
</evidence>
<keyword evidence="14" id="KW-1185">Reference proteome</keyword>
<name>A0A518BGI3_9BACT</name>
<sequence length="222" mass="24675">MVTESRDVPLRERLSHGVQVLIGAVVSTTAIFFVLPLLQAITDRAPRESRIEAFEVAEVPPPPAPEEEPPPPEEEPEEEPPELEPERQLLDLSQLELALNPSFGDGLLQGDFEIKLGGFGQGGADVAELFSLADLDQRPRAVYQTQPVQDAKTRRLAPATVYIIFIVDEQGRVENPRVQSSPDPAFERPALAAVRQWRFEPGKRGGQPVRFRMRVPITFPKS</sequence>
<feature type="compositionally biased region" description="Acidic residues" evidence="10">
    <location>
        <begin position="65"/>
        <end position="83"/>
    </location>
</feature>
<dbReference type="EMBL" id="CP036287">
    <property type="protein sequence ID" value="QDU66092.1"/>
    <property type="molecule type" value="Genomic_DNA"/>
</dbReference>
<dbReference type="InterPro" id="IPR051045">
    <property type="entry name" value="TonB-dependent_transducer"/>
</dbReference>
<keyword evidence="6 11" id="KW-0812">Transmembrane</keyword>
<organism evidence="13 14">
    <name type="scientific">Engelhardtia mirabilis</name>
    <dbReference type="NCBI Taxonomy" id="2528011"/>
    <lineage>
        <taxon>Bacteria</taxon>
        <taxon>Pseudomonadati</taxon>
        <taxon>Planctomycetota</taxon>
        <taxon>Planctomycetia</taxon>
        <taxon>Planctomycetia incertae sedis</taxon>
        <taxon>Engelhardtia</taxon>
    </lineage>
</organism>
<keyword evidence="7" id="KW-0653">Protein transport</keyword>
<gene>
    <name evidence="13" type="ORF">Pla133_11580</name>
</gene>
<evidence type="ECO:0000256" key="5">
    <source>
        <dbReference type="ARBA" id="ARBA00022519"/>
    </source>
</evidence>
<evidence type="ECO:0000256" key="9">
    <source>
        <dbReference type="ARBA" id="ARBA00023136"/>
    </source>
</evidence>